<evidence type="ECO:0000313" key="2">
    <source>
        <dbReference type="EMBL" id="SCL17048.1"/>
    </source>
</evidence>
<name>A0A1C6RIQ0_9ACTN</name>
<feature type="domain" description="Glycosyl hydrolase family 98 putative carbohydrate-binding module" evidence="1">
    <location>
        <begin position="101"/>
        <end position="178"/>
    </location>
</feature>
<dbReference type="EMBL" id="FMHT01000003">
    <property type="protein sequence ID" value="SCL17048.1"/>
    <property type="molecule type" value="Genomic_DNA"/>
</dbReference>
<dbReference type="SUPFAM" id="SSF49785">
    <property type="entry name" value="Galactose-binding domain-like"/>
    <property type="match status" value="1"/>
</dbReference>
<dbReference type="InterPro" id="IPR038637">
    <property type="entry name" value="NPCBM_sf"/>
</dbReference>
<dbReference type="Pfam" id="PF08305">
    <property type="entry name" value="NPCBM"/>
    <property type="match status" value="1"/>
</dbReference>
<proteinExistence type="predicted"/>
<protein>
    <submittedName>
        <fullName evidence="2">NPCBM/NEW2 domain-containing protein</fullName>
    </submittedName>
</protein>
<evidence type="ECO:0000313" key="3">
    <source>
        <dbReference type="Proteomes" id="UP000199699"/>
    </source>
</evidence>
<dbReference type="InterPro" id="IPR008979">
    <property type="entry name" value="Galactose-bd-like_sf"/>
</dbReference>
<dbReference type="AlphaFoldDB" id="A0A1C6RIQ0"/>
<dbReference type="Gene3D" id="2.60.120.1060">
    <property type="entry name" value="NPCBM/NEW2 domain"/>
    <property type="match status" value="1"/>
</dbReference>
<reference evidence="2 3" key="1">
    <citation type="submission" date="2016-06" db="EMBL/GenBank/DDBJ databases">
        <authorList>
            <person name="Kjaerup R.B."/>
            <person name="Dalgaard T.S."/>
            <person name="Juul-Madsen H.R."/>
        </authorList>
    </citation>
    <scope>NUCLEOTIDE SEQUENCE [LARGE SCALE GENOMIC DNA]</scope>
    <source>
        <strain evidence="2 3">DSM 43818</strain>
    </source>
</reference>
<evidence type="ECO:0000259" key="1">
    <source>
        <dbReference type="Pfam" id="PF08305"/>
    </source>
</evidence>
<accession>A0A1C6RIQ0</accession>
<dbReference type="InterPro" id="IPR013222">
    <property type="entry name" value="Glyco_hyd_98_carb-bd"/>
</dbReference>
<keyword evidence="3" id="KW-1185">Reference proteome</keyword>
<gene>
    <name evidence="2" type="ORF">GA0070616_1188</name>
</gene>
<sequence length="183" mass="20071">MGAIALTRGSGAGQSVCHVSTDRGRSARASTIDHPAGTVDLLPEPSTQPSFVARETKYLTTVEPVKEYSWWGEWTDAPATVNNVAYKRAMATSTCGYDLYREYLVKRQYKYFRADVGIADDTEDASETEVHVVNEEGRVLERATVRPGTPVSFDVPIDDVLRLRLLVVEGAAGLARWYGATLA</sequence>
<organism evidence="2 3">
    <name type="scientific">Micromonospora nigra</name>
    <dbReference type="NCBI Taxonomy" id="145857"/>
    <lineage>
        <taxon>Bacteria</taxon>
        <taxon>Bacillati</taxon>
        <taxon>Actinomycetota</taxon>
        <taxon>Actinomycetes</taxon>
        <taxon>Micromonosporales</taxon>
        <taxon>Micromonosporaceae</taxon>
        <taxon>Micromonospora</taxon>
    </lineage>
</organism>
<dbReference type="Proteomes" id="UP000199699">
    <property type="component" value="Unassembled WGS sequence"/>
</dbReference>